<comment type="caution">
    <text evidence="1">The sequence shown here is derived from an EMBL/GenBank/DDBJ whole genome shotgun (WGS) entry which is preliminary data.</text>
</comment>
<gene>
    <name evidence="1" type="ORF">GM920_10225</name>
</gene>
<dbReference type="EMBL" id="WNXC01000002">
    <property type="protein sequence ID" value="MBB2149283.1"/>
    <property type="molecule type" value="Genomic_DNA"/>
</dbReference>
<organism evidence="1 2">
    <name type="scientific">Pedobacter gandavensis</name>
    <dbReference type="NCBI Taxonomy" id="2679963"/>
    <lineage>
        <taxon>Bacteria</taxon>
        <taxon>Pseudomonadati</taxon>
        <taxon>Bacteroidota</taxon>
        <taxon>Sphingobacteriia</taxon>
        <taxon>Sphingobacteriales</taxon>
        <taxon>Sphingobacteriaceae</taxon>
        <taxon>Pedobacter</taxon>
    </lineage>
</organism>
<accession>A0ABR6EVI5</accession>
<evidence type="ECO:0008006" key="3">
    <source>
        <dbReference type="Google" id="ProtNLM"/>
    </source>
</evidence>
<keyword evidence="2" id="KW-1185">Reference proteome</keyword>
<evidence type="ECO:0000313" key="2">
    <source>
        <dbReference type="Proteomes" id="UP000636110"/>
    </source>
</evidence>
<reference evidence="1 2" key="1">
    <citation type="submission" date="2019-11" db="EMBL/GenBank/DDBJ databases">
        <title>Description of Pedobacter sp. LMG 31462T.</title>
        <authorList>
            <person name="Carlier A."/>
            <person name="Qi S."/>
            <person name="Vandamme P."/>
        </authorList>
    </citation>
    <scope>NUCLEOTIDE SEQUENCE [LARGE SCALE GENOMIC DNA]</scope>
    <source>
        <strain evidence="1 2">LMG 31462</strain>
    </source>
</reference>
<proteinExistence type="predicted"/>
<dbReference type="RefSeq" id="WP_182956610.1">
    <property type="nucleotide sequence ID" value="NZ_WNXC01000002.1"/>
</dbReference>
<dbReference type="Proteomes" id="UP000636110">
    <property type="component" value="Unassembled WGS sequence"/>
</dbReference>
<name>A0ABR6EVI5_9SPHI</name>
<protein>
    <recommendedName>
        <fullName evidence="3">Nucleotidyltransferase</fullName>
    </recommendedName>
</protein>
<sequence>MIVQRLLPTHSFKRSIIQELYVDKGSVGLKAFMEARDYDAALWVELINKYPKFWTSIRKNNLQAKKQAKAIEVSLNRFRKLYPEMRPAKIYFTVGGLRSGGTITDDMVLVGAEIATADQATDATELSDWLRNVFKNQHSTNLIGLNVDEYVHTQQKSNGSTFLAKSIGEGSADFISELVTGKINRSAYTVYGRQHEAQLKESFKIDMFSTEMSNWLYNGSSVTHADLGYFMGYAICKSYYNNQSNKKKAVKDIIELNYQDAAQVEKFLTASKYYAELLNPTELLKKFEELQPFVKLSLDINLKTEVDTTLTELTLNFSQPMGPGKSISFGEGGKAHFPITGVIGFLRIEKLSTSSFL</sequence>
<evidence type="ECO:0000313" key="1">
    <source>
        <dbReference type="EMBL" id="MBB2149283.1"/>
    </source>
</evidence>